<dbReference type="PANTHER" id="PTHR11566:SF235">
    <property type="entry name" value="DYNAMIN-RELATED PROTEIN DNM1"/>
    <property type="match status" value="1"/>
</dbReference>
<dbReference type="GO" id="GO:0016559">
    <property type="term" value="P:peroxisome fission"/>
    <property type="evidence" value="ECO:0007669"/>
    <property type="project" value="TreeGrafter"/>
</dbReference>
<proteinExistence type="predicted"/>
<dbReference type="GO" id="GO:0005739">
    <property type="term" value="C:mitochondrion"/>
    <property type="evidence" value="ECO:0007669"/>
    <property type="project" value="TreeGrafter"/>
</dbReference>
<accession>A0A5B0R8F8</accession>
<dbReference type="InterPro" id="IPR027417">
    <property type="entry name" value="P-loop_NTPase"/>
</dbReference>
<dbReference type="GO" id="GO:0000266">
    <property type="term" value="P:mitochondrial fission"/>
    <property type="evidence" value="ECO:0007669"/>
    <property type="project" value="TreeGrafter"/>
</dbReference>
<dbReference type="Proteomes" id="UP000325313">
    <property type="component" value="Unassembled WGS sequence"/>
</dbReference>
<sequence>MLSRFREHKETSPEHLSLTDSKIKSLPVKHGDRIRRLMELTRSLKSSVGHQCDIELPRIVILGDPLAQQTSLLECVTGVKIPREFEHDQRAPIEFRMINVMEVDWSCQVKIRYDYTSQNFKQSPEHVEETNFGEVIREPSEVEGALREAHSYLLREHAATAPRSSNLEAASGTAPSKLILSKRAFCKNVVCLEIRGRTVVDLTLVTLPNFIQSHSNRALQDFVLSDYLETNCYVVLLTHGLERLQVHPAFGLAQRVDPTGNRIIGLFNCLDAAQVAQSSPTANLTRVIQSGFRAFRSGSVTKAPPYLPSKPGDSLSRQRSNKSIRAPRAAWKVMRWQNPYFSEATFESTFDDSELVIFFGEIFSELLQESIPKLLGITSQIYSLSSPMTTATKKTGDDTNDSSFCHVYTTCFKDINRLVTSTIAGEELGDEIEAIYEGLGYRAFSDLPLFVPVPRQEDDLPAFKQLTELADMSLYPEAYRTTDPKKIDIRSRRPRIYLADVQDHLSHMKSLNHPKLSGIGHAFCQKTPLMDLPISKWKLHAHDALSQVFQLLQDAVNRIIDQRCSKTPGFQPRIRKLVYLRLDDIFSAAKKSLQTVLEFELVPYTQSLRRLLEIRAGLMEKYHLSCHLLNVGKEKGSPKLTKRGGMYQSASGNKAVSLENRGSPSLDKTDPKLKGWDVEVNACAEASAYLDLALSNLLETTSKIIERELLEEIETCDPAQFSPALETEVVEMTANSDPDDHQSPKSPGTSLLHRSNLDPPSKVLNLVGEIQNIIQDETEELLLLDPFQC</sequence>
<feature type="domain" description="Dynamin GTPase" evidence="2">
    <location>
        <begin position="31"/>
        <end position="327"/>
    </location>
</feature>
<dbReference type="GO" id="GO:0005874">
    <property type="term" value="C:microtubule"/>
    <property type="evidence" value="ECO:0007669"/>
    <property type="project" value="TreeGrafter"/>
</dbReference>
<feature type="region of interest" description="Disordered" evidence="1">
    <location>
        <begin position="639"/>
        <end position="670"/>
    </location>
</feature>
<dbReference type="InterPro" id="IPR001401">
    <property type="entry name" value="Dynamin_GTPase"/>
</dbReference>
<dbReference type="GO" id="GO:0016020">
    <property type="term" value="C:membrane"/>
    <property type="evidence" value="ECO:0007669"/>
    <property type="project" value="TreeGrafter"/>
</dbReference>
<evidence type="ECO:0000256" key="1">
    <source>
        <dbReference type="SAM" id="MobiDB-lite"/>
    </source>
</evidence>
<dbReference type="InterPro" id="IPR022812">
    <property type="entry name" value="Dynamin"/>
</dbReference>
<dbReference type="GO" id="GO:0003924">
    <property type="term" value="F:GTPase activity"/>
    <property type="evidence" value="ECO:0007669"/>
    <property type="project" value="InterPro"/>
</dbReference>
<comment type="caution">
    <text evidence="3">The sequence shown here is derived from an EMBL/GenBank/DDBJ whole genome shotgun (WGS) entry which is preliminary data.</text>
</comment>
<dbReference type="Gene3D" id="3.40.50.300">
    <property type="entry name" value="P-loop containing nucleotide triphosphate hydrolases"/>
    <property type="match status" value="1"/>
</dbReference>
<dbReference type="SUPFAM" id="SSF52540">
    <property type="entry name" value="P-loop containing nucleoside triphosphate hydrolases"/>
    <property type="match status" value="1"/>
</dbReference>
<dbReference type="SMART" id="SM00053">
    <property type="entry name" value="DYNc"/>
    <property type="match status" value="1"/>
</dbReference>
<dbReference type="PANTHER" id="PTHR11566">
    <property type="entry name" value="DYNAMIN"/>
    <property type="match status" value="1"/>
</dbReference>
<dbReference type="AlphaFoldDB" id="A0A5B0R8F8"/>
<dbReference type="GO" id="GO:0008017">
    <property type="term" value="F:microtubule binding"/>
    <property type="evidence" value="ECO:0007669"/>
    <property type="project" value="TreeGrafter"/>
</dbReference>
<feature type="region of interest" description="Disordered" evidence="1">
    <location>
        <begin position="303"/>
        <end position="322"/>
    </location>
</feature>
<gene>
    <name evidence="3" type="ORF">PGTUg99_034783</name>
</gene>
<dbReference type="GO" id="GO:0005525">
    <property type="term" value="F:GTP binding"/>
    <property type="evidence" value="ECO:0007669"/>
    <property type="project" value="InterPro"/>
</dbReference>
<feature type="region of interest" description="Disordered" evidence="1">
    <location>
        <begin position="732"/>
        <end position="757"/>
    </location>
</feature>
<dbReference type="GO" id="GO:0048312">
    <property type="term" value="P:intracellular distribution of mitochondria"/>
    <property type="evidence" value="ECO:0007669"/>
    <property type="project" value="TreeGrafter"/>
</dbReference>
<evidence type="ECO:0000259" key="2">
    <source>
        <dbReference type="SMART" id="SM00053"/>
    </source>
</evidence>
<evidence type="ECO:0000313" key="4">
    <source>
        <dbReference type="Proteomes" id="UP000325313"/>
    </source>
</evidence>
<dbReference type="EMBL" id="VDEP01000237">
    <property type="protein sequence ID" value="KAA1121880.1"/>
    <property type="molecule type" value="Genomic_DNA"/>
</dbReference>
<dbReference type="GO" id="GO:0005777">
    <property type="term" value="C:peroxisome"/>
    <property type="evidence" value="ECO:0007669"/>
    <property type="project" value="TreeGrafter"/>
</dbReference>
<organism evidence="3 4">
    <name type="scientific">Puccinia graminis f. sp. tritici</name>
    <dbReference type="NCBI Taxonomy" id="56615"/>
    <lineage>
        <taxon>Eukaryota</taxon>
        <taxon>Fungi</taxon>
        <taxon>Dikarya</taxon>
        <taxon>Basidiomycota</taxon>
        <taxon>Pucciniomycotina</taxon>
        <taxon>Pucciniomycetes</taxon>
        <taxon>Pucciniales</taxon>
        <taxon>Pucciniaceae</taxon>
        <taxon>Puccinia</taxon>
    </lineage>
</organism>
<name>A0A5B0R8F8_PUCGR</name>
<evidence type="ECO:0000313" key="3">
    <source>
        <dbReference type="EMBL" id="KAA1121880.1"/>
    </source>
</evidence>
<dbReference type="Gene3D" id="1.20.120.1240">
    <property type="entry name" value="Dynamin, middle domain"/>
    <property type="match status" value="1"/>
</dbReference>
<reference evidence="3 4" key="1">
    <citation type="submission" date="2019-05" db="EMBL/GenBank/DDBJ databases">
        <title>Emergence of the Ug99 lineage of the wheat stem rust pathogen through somatic hybridization.</title>
        <authorList>
            <person name="Li F."/>
            <person name="Upadhyaya N.M."/>
            <person name="Sperschneider J."/>
            <person name="Matny O."/>
            <person name="Nguyen-Phuc H."/>
            <person name="Mago R."/>
            <person name="Raley C."/>
            <person name="Miller M.E."/>
            <person name="Silverstein K.A.T."/>
            <person name="Henningsen E."/>
            <person name="Hirsch C.D."/>
            <person name="Visser B."/>
            <person name="Pretorius Z.A."/>
            <person name="Steffenson B.J."/>
            <person name="Schwessinger B."/>
            <person name="Dodds P.N."/>
            <person name="Figueroa M."/>
        </authorList>
    </citation>
    <scope>NUCLEOTIDE SEQUENCE [LARGE SCALE GENOMIC DNA]</scope>
    <source>
        <strain evidence="3 4">Ug99</strain>
    </source>
</reference>
<feature type="compositionally biased region" description="Polar residues" evidence="1">
    <location>
        <begin position="744"/>
        <end position="753"/>
    </location>
</feature>
<dbReference type="GO" id="GO:0006897">
    <property type="term" value="P:endocytosis"/>
    <property type="evidence" value="ECO:0007669"/>
    <property type="project" value="TreeGrafter"/>
</dbReference>
<protein>
    <recommendedName>
        <fullName evidence="2">Dynamin GTPase domain-containing protein</fullName>
    </recommendedName>
</protein>